<proteinExistence type="predicted"/>
<reference evidence="1 2" key="1">
    <citation type="submission" date="2023-03" db="EMBL/GenBank/DDBJ databases">
        <title>Genome insight into feeding habits of ladybird beetles.</title>
        <authorList>
            <person name="Li H.-S."/>
            <person name="Huang Y.-H."/>
            <person name="Pang H."/>
        </authorList>
    </citation>
    <scope>NUCLEOTIDE SEQUENCE [LARGE SCALE GENOMIC DNA]</scope>
    <source>
        <strain evidence="1">SYSU_2023b</strain>
        <tissue evidence="1">Whole body</tissue>
    </source>
</reference>
<dbReference type="EMBL" id="JARQZJ010000074">
    <property type="protein sequence ID" value="KAK9882325.1"/>
    <property type="molecule type" value="Genomic_DNA"/>
</dbReference>
<gene>
    <name evidence="1" type="ORF">WA026_020443</name>
</gene>
<feature type="non-terminal residue" evidence="1">
    <location>
        <position position="56"/>
    </location>
</feature>
<dbReference type="AlphaFoldDB" id="A0AAW1UIH5"/>
<name>A0AAW1UIH5_9CUCU</name>
<organism evidence="1 2">
    <name type="scientific">Henosepilachna vigintioctopunctata</name>
    <dbReference type="NCBI Taxonomy" id="420089"/>
    <lineage>
        <taxon>Eukaryota</taxon>
        <taxon>Metazoa</taxon>
        <taxon>Ecdysozoa</taxon>
        <taxon>Arthropoda</taxon>
        <taxon>Hexapoda</taxon>
        <taxon>Insecta</taxon>
        <taxon>Pterygota</taxon>
        <taxon>Neoptera</taxon>
        <taxon>Endopterygota</taxon>
        <taxon>Coleoptera</taxon>
        <taxon>Polyphaga</taxon>
        <taxon>Cucujiformia</taxon>
        <taxon>Coccinelloidea</taxon>
        <taxon>Coccinellidae</taxon>
        <taxon>Epilachninae</taxon>
        <taxon>Epilachnini</taxon>
        <taxon>Henosepilachna</taxon>
    </lineage>
</organism>
<comment type="caution">
    <text evidence="1">The sequence shown here is derived from an EMBL/GenBank/DDBJ whole genome shotgun (WGS) entry which is preliminary data.</text>
</comment>
<sequence>MKRQEIYARQWATSSRSISKRTKREWGTREELPSFYNGSWNLRKGVTKIGHVYDDN</sequence>
<dbReference type="Proteomes" id="UP001431783">
    <property type="component" value="Unassembled WGS sequence"/>
</dbReference>
<evidence type="ECO:0000313" key="1">
    <source>
        <dbReference type="EMBL" id="KAK9882325.1"/>
    </source>
</evidence>
<evidence type="ECO:0000313" key="2">
    <source>
        <dbReference type="Proteomes" id="UP001431783"/>
    </source>
</evidence>
<protein>
    <submittedName>
        <fullName evidence="1">Uncharacterized protein</fullName>
    </submittedName>
</protein>
<keyword evidence="2" id="KW-1185">Reference proteome</keyword>
<accession>A0AAW1UIH5</accession>